<evidence type="ECO:0000313" key="12">
    <source>
        <dbReference type="Proteomes" id="UP000615755"/>
    </source>
</evidence>
<feature type="modified residue" description="4-aspartylphosphate" evidence="5">
    <location>
        <position position="870"/>
    </location>
</feature>
<keyword evidence="4" id="KW-0902">Two-component regulatory system</keyword>
<evidence type="ECO:0000256" key="4">
    <source>
        <dbReference type="ARBA" id="ARBA00023012"/>
    </source>
</evidence>
<dbReference type="PROSITE" id="PS50113">
    <property type="entry name" value="PAC"/>
    <property type="match status" value="2"/>
</dbReference>
<dbReference type="InterPro" id="IPR003594">
    <property type="entry name" value="HATPase_dom"/>
</dbReference>
<dbReference type="Gene3D" id="3.40.50.2300">
    <property type="match status" value="2"/>
</dbReference>
<evidence type="ECO:0000256" key="1">
    <source>
        <dbReference type="ARBA" id="ARBA00000085"/>
    </source>
</evidence>
<dbReference type="Pfam" id="PF08447">
    <property type="entry name" value="PAS_3"/>
    <property type="match status" value="1"/>
</dbReference>
<dbReference type="SMART" id="SM00388">
    <property type="entry name" value="HisKA"/>
    <property type="match status" value="1"/>
</dbReference>
<dbReference type="InterPro" id="IPR000700">
    <property type="entry name" value="PAS-assoc_C"/>
</dbReference>
<dbReference type="InterPro" id="IPR013655">
    <property type="entry name" value="PAS_fold_3"/>
</dbReference>
<dbReference type="Pfam" id="PF13426">
    <property type="entry name" value="PAS_9"/>
    <property type="match status" value="1"/>
</dbReference>
<dbReference type="Pfam" id="PF00512">
    <property type="entry name" value="HisKA"/>
    <property type="match status" value="1"/>
</dbReference>
<gene>
    <name evidence="11" type="ORF">PAUR_b1025</name>
</gene>
<dbReference type="PROSITE" id="PS50110">
    <property type="entry name" value="RESPONSE_REGULATORY"/>
    <property type="match status" value="2"/>
</dbReference>
<evidence type="ECO:0000259" key="7">
    <source>
        <dbReference type="PROSITE" id="PS50109"/>
    </source>
</evidence>
<dbReference type="Proteomes" id="UP000615755">
    <property type="component" value="Unassembled WGS sequence"/>
</dbReference>
<dbReference type="InterPro" id="IPR003661">
    <property type="entry name" value="HisK_dim/P_dom"/>
</dbReference>
<keyword evidence="6" id="KW-1133">Transmembrane helix</keyword>
<dbReference type="SUPFAM" id="SSF55785">
    <property type="entry name" value="PYP-like sensor domain (PAS domain)"/>
    <property type="match status" value="2"/>
</dbReference>
<feature type="domain" description="PAC" evidence="10">
    <location>
        <begin position="507"/>
        <end position="559"/>
    </location>
</feature>
<organism evidence="11 12">
    <name type="scientific">Pseudoalteromonas aurantia 208</name>
    <dbReference type="NCBI Taxonomy" id="1314867"/>
    <lineage>
        <taxon>Bacteria</taxon>
        <taxon>Pseudomonadati</taxon>
        <taxon>Pseudomonadota</taxon>
        <taxon>Gammaproteobacteria</taxon>
        <taxon>Alteromonadales</taxon>
        <taxon>Pseudoalteromonadaceae</taxon>
        <taxon>Pseudoalteromonas</taxon>
    </lineage>
</organism>
<dbReference type="SMART" id="SM00448">
    <property type="entry name" value="REC"/>
    <property type="match status" value="2"/>
</dbReference>
<dbReference type="Pfam" id="PF00072">
    <property type="entry name" value="Response_reg"/>
    <property type="match status" value="2"/>
</dbReference>
<feature type="domain" description="PAS" evidence="9">
    <location>
        <begin position="298"/>
        <end position="373"/>
    </location>
</feature>
<dbReference type="CDD" id="cd16922">
    <property type="entry name" value="HATPase_EvgS-ArcB-TorS-like"/>
    <property type="match status" value="1"/>
</dbReference>
<dbReference type="CDD" id="cd17546">
    <property type="entry name" value="REC_hyHK_CKI1_RcsC-like"/>
    <property type="match status" value="2"/>
</dbReference>
<dbReference type="PROSITE" id="PS50112">
    <property type="entry name" value="PAS"/>
    <property type="match status" value="1"/>
</dbReference>
<dbReference type="SMART" id="SM00387">
    <property type="entry name" value="HATPase_c"/>
    <property type="match status" value="1"/>
</dbReference>
<feature type="domain" description="Response regulatory" evidence="8">
    <location>
        <begin position="976"/>
        <end position="1100"/>
    </location>
</feature>
<dbReference type="PRINTS" id="PR00344">
    <property type="entry name" value="BCTRLSENSOR"/>
</dbReference>
<evidence type="ECO:0000256" key="3">
    <source>
        <dbReference type="ARBA" id="ARBA00022553"/>
    </source>
</evidence>
<comment type="caution">
    <text evidence="11">The sequence shown here is derived from an EMBL/GenBank/DDBJ whole genome shotgun (WGS) entry which is preliminary data.</text>
</comment>
<keyword evidence="12" id="KW-1185">Reference proteome</keyword>
<proteinExistence type="predicted"/>
<dbReference type="Gene3D" id="3.30.565.10">
    <property type="entry name" value="Histidine kinase-like ATPase, C-terminal domain"/>
    <property type="match status" value="1"/>
</dbReference>
<feature type="modified residue" description="4-aspartylphosphate" evidence="5">
    <location>
        <position position="1030"/>
    </location>
</feature>
<keyword evidence="3 5" id="KW-0597">Phosphoprotein</keyword>
<evidence type="ECO:0000256" key="5">
    <source>
        <dbReference type="PROSITE-ProRule" id="PRU00169"/>
    </source>
</evidence>
<dbReference type="CDD" id="cd00130">
    <property type="entry name" value="PAS"/>
    <property type="match status" value="2"/>
</dbReference>
<feature type="transmembrane region" description="Helical" evidence="6">
    <location>
        <begin position="20"/>
        <end position="40"/>
    </location>
</feature>
<dbReference type="CDD" id="cd00082">
    <property type="entry name" value="HisKA"/>
    <property type="match status" value="1"/>
</dbReference>
<evidence type="ECO:0000313" key="11">
    <source>
        <dbReference type="EMBL" id="MBE0370901.1"/>
    </source>
</evidence>
<dbReference type="InterPro" id="IPR001789">
    <property type="entry name" value="Sig_transdc_resp-reg_receiver"/>
</dbReference>
<feature type="domain" description="PAC" evidence="10">
    <location>
        <begin position="376"/>
        <end position="428"/>
    </location>
</feature>
<dbReference type="InterPro" id="IPR035965">
    <property type="entry name" value="PAS-like_dom_sf"/>
</dbReference>
<dbReference type="EMBL" id="AQGV01000015">
    <property type="protein sequence ID" value="MBE0370901.1"/>
    <property type="molecule type" value="Genomic_DNA"/>
</dbReference>
<accession>A0ABR9EIT3</accession>
<dbReference type="InterPro" id="IPR005467">
    <property type="entry name" value="His_kinase_dom"/>
</dbReference>
<dbReference type="Gene3D" id="1.10.287.130">
    <property type="match status" value="1"/>
</dbReference>
<dbReference type="InterPro" id="IPR001610">
    <property type="entry name" value="PAC"/>
</dbReference>
<comment type="catalytic activity">
    <reaction evidence="1">
        <text>ATP + protein L-histidine = ADP + protein N-phospho-L-histidine.</text>
        <dbReference type="EC" id="2.7.13.3"/>
    </reaction>
</comment>
<keyword evidence="6" id="KW-0472">Membrane</keyword>
<evidence type="ECO:0000259" key="10">
    <source>
        <dbReference type="PROSITE" id="PS50113"/>
    </source>
</evidence>
<evidence type="ECO:0000256" key="2">
    <source>
        <dbReference type="ARBA" id="ARBA00012438"/>
    </source>
</evidence>
<dbReference type="Pfam" id="PF02518">
    <property type="entry name" value="HATPase_c"/>
    <property type="match status" value="1"/>
</dbReference>
<dbReference type="SUPFAM" id="SSF47384">
    <property type="entry name" value="Homodimeric domain of signal transducing histidine kinase"/>
    <property type="match status" value="1"/>
</dbReference>
<evidence type="ECO:0000256" key="6">
    <source>
        <dbReference type="SAM" id="Phobius"/>
    </source>
</evidence>
<dbReference type="InterPro" id="IPR036890">
    <property type="entry name" value="HATPase_C_sf"/>
</dbReference>
<dbReference type="NCBIfam" id="TIGR00229">
    <property type="entry name" value="sensory_box"/>
    <property type="match status" value="2"/>
</dbReference>
<feature type="domain" description="Histidine kinase" evidence="7">
    <location>
        <begin position="577"/>
        <end position="798"/>
    </location>
</feature>
<protein>
    <recommendedName>
        <fullName evidence="2">histidine kinase</fullName>
        <ecNumber evidence="2">2.7.13.3</ecNumber>
    </recommendedName>
</protein>
<name>A0ABR9EIT3_9GAMM</name>
<feature type="domain" description="Response regulatory" evidence="8">
    <location>
        <begin position="815"/>
        <end position="937"/>
    </location>
</feature>
<dbReference type="PANTHER" id="PTHR45339">
    <property type="entry name" value="HYBRID SIGNAL TRANSDUCTION HISTIDINE KINASE J"/>
    <property type="match status" value="1"/>
</dbReference>
<dbReference type="InterPro" id="IPR000014">
    <property type="entry name" value="PAS"/>
</dbReference>
<dbReference type="InterPro" id="IPR036097">
    <property type="entry name" value="HisK_dim/P_sf"/>
</dbReference>
<evidence type="ECO:0000259" key="9">
    <source>
        <dbReference type="PROSITE" id="PS50112"/>
    </source>
</evidence>
<dbReference type="Gene3D" id="3.30.450.20">
    <property type="entry name" value="PAS domain"/>
    <property type="match status" value="2"/>
</dbReference>
<feature type="transmembrane region" description="Helical" evidence="6">
    <location>
        <begin position="251"/>
        <end position="276"/>
    </location>
</feature>
<sequence>MKNMRKEIQEKLSLTSDKAFYAFLGASLFISLIVSILLVGSRADDTVRVLQQQSSKVEAQLAASYLRQFLETRQQILQDLARHPILTNGVMGSELSKASVSDFLDGYKILGQKEPIRLVNILGDIVYSNAPLRPAIETQNEWLTRILDGELSHAIVLNKVHQDYFFKVLVPVQYNGFTEGALLVEFKTSLHELLAVALDSRAHAISIEGQWVSFTNVDAEYEYVSTGVQKIGSTGIKFEYLTHVNLLDDKVWGFMLDIGWAIVISLVLSSGLLLIFGKQLLLNPFKQLELSQQATIASEERYKLAVQGSHDGLWDWNIVTGEVYYAPRYRELLGYEGDDFDGFPNLFSSLETHLHPTDKDRVIEQLNKHIEHGDPYDVGYQLRHATGEYRYYRAKGIALRDGNGRATRMAGSLTDITEQRLFQEALKKAKEHNDLLAQAIESCNVGISISNARTDDHPLVFINSAFTRITGYDKRVLGSNCRFLQGKETQEDTIAEIRKTLRQRKKHRVEILNYKADGTPFWNNLQISPVFDETDTLTAFVGIQQDITERIESQQALIEAKAMAENASIAKSEFLASMSHEIRTPMNGVLGMLNLLLNSDLTDEQHHRARVAMSSANSLLTLINDILDFSKVDAGKLELEYLDFDLRGMLGEFAEAAAIQAHDKQLELVLNMTSINESVVKGDPGRLRQILTNLVSNAIKFTSEGEVVIESSLSEADETHWLLNCVIRDTGIGISNVQQSKLFKSFSQVDASTTRKYGGTGLGLAIVKKLCELMHGDVAVTSDVGRGSQFSFHIKLQKSAGSLQVIPSVDTTKLHLLIVDDNDTNREVLRGQLEHWGAQVSEAPSGVQALAICEAYYAEHNTCFDIAFLDMQMPNMDGAQLGKALVANTRFKNMKLVMMTSMGHQGDARFFAELGFAGYFPKPATTSDLFDALAIVAENGEALAKAEPLVTSHYIKTLKNKVGPDIENVQWCQSIRILLAEDNQVNQIVAISMFKKLGLLFIDVAANGKEVISYLKQAQHSKPYNVIFMDCQMPEMDGYEATKAIRAGKGGALYTDIPIIAMTANAMVGDRNKCLEAGMDDYVAKPIVPEVLYEKMLTWLPHSLESDKE</sequence>
<dbReference type="SMART" id="SM00091">
    <property type="entry name" value="PAS"/>
    <property type="match status" value="2"/>
</dbReference>
<dbReference type="PROSITE" id="PS50109">
    <property type="entry name" value="HIS_KIN"/>
    <property type="match status" value="1"/>
</dbReference>
<dbReference type="SMART" id="SM00086">
    <property type="entry name" value="PAC"/>
    <property type="match status" value="2"/>
</dbReference>
<dbReference type="InterPro" id="IPR004358">
    <property type="entry name" value="Sig_transdc_His_kin-like_C"/>
</dbReference>
<keyword evidence="6" id="KW-0812">Transmembrane</keyword>
<dbReference type="PANTHER" id="PTHR45339:SF1">
    <property type="entry name" value="HYBRID SIGNAL TRANSDUCTION HISTIDINE KINASE J"/>
    <property type="match status" value="1"/>
</dbReference>
<dbReference type="SUPFAM" id="SSF55874">
    <property type="entry name" value="ATPase domain of HSP90 chaperone/DNA topoisomerase II/histidine kinase"/>
    <property type="match status" value="1"/>
</dbReference>
<dbReference type="EC" id="2.7.13.3" evidence="2"/>
<reference evidence="11 12" key="1">
    <citation type="submission" date="2015-03" db="EMBL/GenBank/DDBJ databases">
        <title>Genome sequence of Pseudoalteromonas aurantia.</title>
        <authorList>
            <person name="Xie B.-B."/>
            <person name="Rong J.-C."/>
            <person name="Qin Q.-L."/>
            <person name="Zhang Y.-Z."/>
        </authorList>
    </citation>
    <scope>NUCLEOTIDE SEQUENCE [LARGE SCALE GENOMIC DNA]</scope>
    <source>
        <strain evidence="11 12">208</strain>
    </source>
</reference>
<dbReference type="SUPFAM" id="SSF52172">
    <property type="entry name" value="CheY-like"/>
    <property type="match status" value="2"/>
</dbReference>
<evidence type="ECO:0000259" key="8">
    <source>
        <dbReference type="PROSITE" id="PS50110"/>
    </source>
</evidence>
<dbReference type="InterPro" id="IPR011006">
    <property type="entry name" value="CheY-like_superfamily"/>
</dbReference>